<evidence type="ECO:0000313" key="2">
    <source>
        <dbReference type="EMBL" id="KAK7107943.1"/>
    </source>
</evidence>
<sequence>MHFPHTQATVATKRTISEALDTDSGRSTVCAKIVKVSPVKHVRDGTLPVRSIGVADESGTTKIVLFKDLAEQAFREGDIITCTELYRKTFQQTQQLTAHASSQLQFVQDDDLLFLETSSTHFDDDPDFSRSNPPSHTVQEIIFVDVYTICTKPPCHKKKYQQGACPLCQSTESNKTSARAVLKLQDGTTVTAFQETLRHLADIKEITSTSNELLQLLIDNLPIQFSGQIVNNVVQNVHKLPQSSQV</sequence>
<dbReference type="AlphaFoldDB" id="A0AAN9GFK2"/>
<dbReference type="EMBL" id="JBAMIC010000004">
    <property type="protein sequence ID" value="KAK7107943.1"/>
    <property type="molecule type" value="Genomic_DNA"/>
</dbReference>
<evidence type="ECO:0000313" key="1">
    <source>
        <dbReference type="EMBL" id="KAK7105919.1"/>
    </source>
</evidence>
<protein>
    <submittedName>
        <fullName evidence="1">Uncharacterized protein</fullName>
    </submittedName>
</protein>
<evidence type="ECO:0000313" key="3">
    <source>
        <dbReference type="Proteomes" id="UP001374579"/>
    </source>
</evidence>
<dbReference type="EMBL" id="JBAMIC010000007">
    <property type="protein sequence ID" value="KAK7105919.1"/>
    <property type="molecule type" value="Genomic_DNA"/>
</dbReference>
<accession>A0AAN9GFK2</accession>
<proteinExistence type="predicted"/>
<comment type="caution">
    <text evidence="1">The sequence shown here is derived from an EMBL/GenBank/DDBJ whole genome shotgun (WGS) entry which is preliminary data.</text>
</comment>
<dbReference type="Proteomes" id="UP001374579">
    <property type="component" value="Unassembled WGS sequence"/>
</dbReference>
<keyword evidence="3" id="KW-1185">Reference proteome</keyword>
<dbReference type="InterPro" id="IPR012340">
    <property type="entry name" value="NA-bd_OB-fold"/>
</dbReference>
<dbReference type="Gene3D" id="2.40.50.140">
    <property type="entry name" value="Nucleic acid-binding proteins"/>
    <property type="match status" value="1"/>
</dbReference>
<reference evidence="1 3" key="1">
    <citation type="submission" date="2024-02" db="EMBL/GenBank/DDBJ databases">
        <title>Chromosome-scale genome assembly of the rough periwinkle Littorina saxatilis.</title>
        <authorList>
            <person name="De Jode A."/>
            <person name="Faria R."/>
            <person name="Formenti G."/>
            <person name="Sims Y."/>
            <person name="Smith T.P."/>
            <person name="Tracey A."/>
            <person name="Wood J.M.D."/>
            <person name="Zagrodzka Z.B."/>
            <person name="Johannesson K."/>
            <person name="Butlin R.K."/>
            <person name="Leder E.H."/>
        </authorList>
    </citation>
    <scope>NUCLEOTIDE SEQUENCE [LARGE SCALE GENOMIC DNA]</scope>
    <source>
        <strain evidence="1">Snail1</strain>
        <tissue evidence="1">Muscle</tissue>
    </source>
</reference>
<organism evidence="1 3">
    <name type="scientific">Littorina saxatilis</name>
    <dbReference type="NCBI Taxonomy" id="31220"/>
    <lineage>
        <taxon>Eukaryota</taxon>
        <taxon>Metazoa</taxon>
        <taxon>Spiralia</taxon>
        <taxon>Lophotrochozoa</taxon>
        <taxon>Mollusca</taxon>
        <taxon>Gastropoda</taxon>
        <taxon>Caenogastropoda</taxon>
        <taxon>Littorinimorpha</taxon>
        <taxon>Littorinoidea</taxon>
        <taxon>Littorinidae</taxon>
        <taxon>Littorina</taxon>
    </lineage>
</organism>
<name>A0AAN9GFK2_9CAEN</name>
<dbReference type="SUPFAM" id="SSF50249">
    <property type="entry name" value="Nucleic acid-binding proteins"/>
    <property type="match status" value="1"/>
</dbReference>
<gene>
    <name evidence="2" type="ORF">V1264_015769</name>
    <name evidence="1" type="ORF">V1264_017238</name>
</gene>